<sequence length="2427" mass="267615">MATNSQSAEQRELALVGKVEMRIALTDSDAKLETTLKTYLAPLLLKLASEHQSVRNKVVTICQHVNTRVKPDSIQLPVAALIKQFKEQHSPLIRHFDLLYIQQGVERLSASQRAELLPVVIQGVADSDTHGATIFNLSLRLLETFRLPPRGDREDVELRGKYEIRDEDAAYLAKWIGKFLLFAPVKPPTQSCPGLTPEEYIFITAQSKPDVFNPAEGGLNLPRTKVLAARLMASGFFNDHERFLPALYASADTSSLISDVGEDMMKRTLPMTDLEDETLLQQLFMLYFGDGDAMRVRPPLRIKILGLLGRSQHSTSFSTKIMTLVEDGVAPPDAGGEDSVMSGVAAENRTSLGREAIKLRSAVFAYVNYVARSGAQETLHSIAPRVVGRLRDFIENQGWPKVGQNEDLVSRGYAYEVIGLLAKAGPRDLLIESDQTGLDLLRWLLNSLAQDTAGNAITVSIEESLSTLITAIARFELAPYEREVLEELLVEQMTLSADLEANKRLRSTRYVTVRFANRCLPFDSVKARWIDVLGIGARDDRAEVREEAERGLNPYWYQMLRGTSATGAEQISFASFEDVIRQFFGGRTIDSDVEPMAVVVEARKAHKHCFVHMVAFARRVLFHEALKEANMSPGLDNEWDRRIDATAETDPKARSALKAYIRGVHHKSPQSLAVLQSSLFESLTADPSAGQVRLIEFLSLVPDASIARLTPYVKGLTPVILSNHHAPRLTAAQAFGIVATHAEVSKSDVRSLTEDMGLRITSWKIAAGALVNQIHGTIVALGYLHSRSHYRGQSAGDAKAFTQTLLEILKGSKDALLREATFIALGQLCMFRTVQLTSAEVKDAADQIYDIAKTGNEQAILCLGQLSMIVNEEESTESAANMKLIEEHLHMLHEVRQAEVHFSVGEAYSCLAVGWQSDALATKLDIEGPLPALPARSGILGQITDRFITDSTNTKPSLKKAAAIWLLCMIQFCGEQKEVQSRLGKIQQAFKRCLSDRDELVQETASRGLGLVYEKGDRNLKDDLVRDLVSSFSSDKQTGLAGAVSEDTQLFEPGALPTGEGSVSTYKDIMSLASEVGDSSLVYRFMSMASSNAIWSSRAAFGRFGLSNVLSDSSVDGYLAHNPKLYPKLYRYRFDPNPGVQRSMNDIWVTLVKDSSATLDKHFDAIIEDLLTSVLGKEWRTRQASCAAIADLVQGRVLEKYEPYLERIWTCCFKVLDDIKESVRAAAASLARTLTGILTRSLEADHSSTKTASAMLKHVLPFLLSPSGMESSAQEVQLFAVVTLLEIVKKANGQTLRPFIPELVERLIGLLSSLENEAVNYIHLNADKYNLTEEKIDNMRLSNVRGSPIMEAIERCLDLLDDETMIALRPRLENAMRTVVGLPSKVGASRVLVSLSTRRMPVFKPVADDFLKLLEKLVIDRNETVSSSYAVAAGYIARGASDKAILRLITFAKKLYFESDGDREAVTPRKSVTAGELMFALAKHSSDRFNNLASSILPFIFVAKHDSNKTVKEQFHNTWEEAVAGSRAVLLYLNEILTLADTHLDSAQWVLKQTAARTVADAVMSVAVSDTGTSPDTAKVLWPSLEKALGGKTWEGKEVVLGAFVKFVQTAKTWYLKEANVADAITKIAVREAKRQNVAYRPHALKTVAQVADARDDIEISKTVLGIVTDLFDADLEGDKMDIDEDAAKASKDNEVRDNTLAAAVEAVFSSVKPNLLKPDNLRSAMLAVLTQADRLSHPGVVIRKALYTSLAKLFGRLNADKSSPASEDSEVVATVKHLLFRAEGTCRARKVKCDEQQPTCGPCARLSRECDWGQRWNFNDATSGTKARHTNVSTEGSVVWDPAARATSSDPESATTSRSDDLPDFAALTNDSDRERKAITRRPGTYAVVVTPGSFAELPEYSSSASTTESMQMSRRGSKATITSADRRLQDSDPDTIVLEKFEDVAPGLAGPFSLEPFARRASLPKALQNMTIMSVPPTPSFRTPTFPSPVRADMSPAESRLVIHFRTYIMQLLQPQVLDSQGPLQWGQLVGNNIYEQEAVRFPPLHHAICAVSALNLSTRGQATLEEAIQHYQKALDSQSSASSNDMILSDGVFLRHYLLFIYDICADSSADDDTAMWAKHLYSLRHLARSRFQQSGREAHTYVISSICSLDVYAGLMGNGSCDFNRTVLEDNMLAPLGAELDKIASSQSVISSYHETQTWQAVLNIHRGIRVHASNVAQAAQTYRAEVGRQRHPTSPGFAAHWQAVIARLEHELIAFWNQAYPQFLARDSPHAGQALVPAMRLVFEHALTFYHACILYLRTLLPPSHANPVNPQLRPDSAYRISVIFTLAALYLQQQDFSRREIIFPVFVAGLAATSAEDQIRAVDFLAQFQGHGIGRNTSVAKQLLSEVCEEQRRGIARGESGWVDWVALGRARGLAVVVCGL</sequence>
<dbReference type="InterPro" id="IPR016024">
    <property type="entry name" value="ARM-type_fold"/>
</dbReference>
<dbReference type="SUPFAM" id="SSF48371">
    <property type="entry name" value="ARM repeat"/>
    <property type="match status" value="2"/>
</dbReference>
<dbReference type="Pfam" id="PF24492">
    <property type="entry name" value="HEAT_ECM29"/>
    <property type="match status" value="1"/>
</dbReference>
<dbReference type="GO" id="GO:0005634">
    <property type="term" value="C:nucleus"/>
    <property type="evidence" value="ECO:0007669"/>
    <property type="project" value="TreeGrafter"/>
</dbReference>
<dbReference type="InterPro" id="IPR021858">
    <property type="entry name" value="Fun_TF"/>
</dbReference>
<dbReference type="Pfam" id="PF13001">
    <property type="entry name" value="ECM29_N"/>
    <property type="match status" value="1"/>
</dbReference>
<dbReference type="GO" id="GO:0008270">
    <property type="term" value="F:zinc ion binding"/>
    <property type="evidence" value="ECO:0007669"/>
    <property type="project" value="InterPro"/>
</dbReference>
<feature type="compositionally biased region" description="Polar residues" evidence="6">
    <location>
        <begin position="1825"/>
        <end position="1837"/>
    </location>
</feature>
<keyword evidence="4" id="KW-0647">Proteasome</keyword>
<keyword evidence="2" id="KW-0963">Cytoplasm</keyword>
<evidence type="ECO:0000313" key="9">
    <source>
        <dbReference type="Proteomes" id="UP000192596"/>
    </source>
</evidence>
<feature type="domain" description="Zn(2)-C6 fungal-type" evidence="7">
    <location>
        <begin position="1787"/>
        <end position="1813"/>
    </location>
</feature>
<dbReference type="GO" id="GO:0060090">
    <property type="term" value="F:molecular adaptor activity"/>
    <property type="evidence" value="ECO:0007669"/>
    <property type="project" value="InterPro"/>
</dbReference>
<keyword evidence="3" id="KW-0677">Repeat</keyword>
<dbReference type="InterPro" id="IPR024372">
    <property type="entry name" value="Ecm29_N"/>
</dbReference>
<dbReference type="InterPro" id="IPR036864">
    <property type="entry name" value="Zn2-C6_fun-type_DNA-bd_sf"/>
</dbReference>
<dbReference type="CDD" id="cd00067">
    <property type="entry name" value="GAL4"/>
    <property type="match status" value="1"/>
</dbReference>
<evidence type="ECO:0000313" key="8">
    <source>
        <dbReference type="EMBL" id="OQO07478.1"/>
    </source>
</evidence>
<evidence type="ECO:0000256" key="5">
    <source>
        <dbReference type="ARBA" id="ARBA00023242"/>
    </source>
</evidence>
<dbReference type="GO" id="GO:0005737">
    <property type="term" value="C:cytoplasm"/>
    <property type="evidence" value="ECO:0007669"/>
    <property type="project" value="UniProtKB-SubCell"/>
</dbReference>
<feature type="region of interest" description="Disordered" evidence="6">
    <location>
        <begin position="1825"/>
        <end position="1871"/>
    </location>
</feature>
<dbReference type="Gene3D" id="1.25.10.10">
    <property type="entry name" value="Leucine-rich Repeat Variant"/>
    <property type="match status" value="3"/>
</dbReference>
<keyword evidence="9" id="KW-1185">Reference proteome</keyword>
<evidence type="ECO:0000256" key="1">
    <source>
        <dbReference type="ARBA" id="ARBA00004496"/>
    </source>
</evidence>
<dbReference type="Pfam" id="PF23731">
    <property type="entry name" value="ARM_ECM29_C"/>
    <property type="match status" value="1"/>
</dbReference>
<dbReference type="OrthoDB" id="16066at2759"/>
<dbReference type="Pfam" id="PF11951">
    <property type="entry name" value="Fungal_trans_2"/>
    <property type="match status" value="1"/>
</dbReference>
<feature type="compositionally biased region" description="Polar residues" evidence="6">
    <location>
        <begin position="1847"/>
        <end position="1858"/>
    </location>
</feature>
<dbReference type="PANTHER" id="PTHR23346:SF19">
    <property type="entry name" value="PROTEASOME ADAPTER AND SCAFFOLD PROTEIN ECM29"/>
    <property type="match status" value="1"/>
</dbReference>
<evidence type="ECO:0000259" key="7">
    <source>
        <dbReference type="PROSITE" id="PS50048"/>
    </source>
</evidence>
<evidence type="ECO:0000256" key="6">
    <source>
        <dbReference type="SAM" id="MobiDB-lite"/>
    </source>
</evidence>
<dbReference type="PROSITE" id="PS50048">
    <property type="entry name" value="ZN2_CY6_FUNGAL_2"/>
    <property type="match status" value="1"/>
</dbReference>
<keyword evidence="5" id="KW-0539">Nucleus</keyword>
<organism evidence="8 9">
    <name type="scientific">Cryoendolithus antarcticus</name>
    <dbReference type="NCBI Taxonomy" id="1507870"/>
    <lineage>
        <taxon>Eukaryota</taxon>
        <taxon>Fungi</taxon>
        <taxon>Dikarya</taxon>
        <taxon>Ascomycota</taxon>
        <taxon>Pezizomycotina</taxon>
        <taxon>Dothideomycetes</taxon>
        <taxon>Dothideomycetidae</taxon>
        <taxon>Cladosporiales</taxon>
        <taxon>Cladosporiaceae</taxon>
        <taxon>Cryoendolithus</taxon>
    </lineage>
</organism>
<dbReference type="Proteomes" id="UP000192596">
    <property type="component" value="Unassembled WGS sequence"/>
</dbReference>
<dbReference type="PANTHER" id="PTHR23346">
    <property type="entry name" value="TRANSLATIONAL ACTIVATOR GCN1-RELATED"/>
    <property type="match status" value="1"/>
</dbReference>
<dbReference type="InterPro" id="IPR001138">
    <property type="entry name" value="Zn2Cys6_DnaBD"/>
</dbReference>
<feature type="compositionally biased region" description="Polar residues" evidence="6">
    <location>
        <begin position="1902"/>
        <end position="1925"/>
    </location>
</feature>
<accession>A0A1V8T8C4</accession>
<dbReference type="STRING" id="1507870.A0A1V8T8C4"/>
<name>A0A1V8T8C4_9PEZI</name>
<dbReference type="GO" id="GO:0000502">
    <property type="term" value="C:proteasome complex"/>
    <property type="evidence" value="ECO:0007669"/>
    <property type="project" value="UniProtKB-KW"/>
</dbReference>
<comment type="caution">
    <text evidence="8">The sequence shown here is derived from an EMBL/GenBank/DDBJ whole genome shotgun (WGS) entry which is preliminary data.</text>
</comment>
<reference evidence="9" key="1">
    <citation type="submission" date="2017-03" db="EMBL/GenBank/DDBJ databases">
        <title>Genomes of endolithic fungi from Antarctica.</title>
        <authorList>
            <person name="Coleine C."/>
            <person name="Masonjones S."/>
            <person name="Stajich J.E."/>
        </authorList>
    </citation>
    <scope>NUCLEOTIDE SEQUENCE [LARGE SCALE GENOMIC DNA]</scope>
    <source>
        <strain evidence="9">CCFEE 5527</strain>
    </source>
</reference>
<dbReference type="InterPro" id="IPR055443">
    <property type="entry name" value="HEAT_ECM29"/>
</dbReference>
<evidence type="ECO:0000256" key="2">
    <source>
        <dbReference type="ARBA" id="ARBA00022490"/>
    </source>
</evidence>
<dbReference type="GO" id="GO:0043248">
    <property type="term" value="P:proteasome assembly"/>
    <property type="evidence" value="ECO:0007669"/>
    <property type="project" value="InterPro"/>
</dbReference>
<dbReference type="SUPFAM" id="SSF57701">
    <property type="entry name" value="Zn2/Cys6 DNA-binding domain"/>
    <property type="match status" value="1"/>
</dbReference>
<dbReference type="Gene3D" id="4.10.240.10">
    <property type="entry name" value="Zn(2)-C6 fungal-type DNA-binding domain"/>
    <property type="match status" value="1"/>
</dbReference>
<dbReference type="Pfam" id="PF00172">
    <property type="entry name" value="Zn_clus"/>
    <property type="match status" value="1"/>
</dbReference>
<dbReference type="EMBL" id="NAJO01000014">
    <property type="protein sequence ID" value="OQO07478.1"/>
    <property type="molecule type" value="Genomic_DNA"/>
</dbReference>
<dbReference type="InterPro" id="IPR011989">
    <property type="entry name" value="ARM-like"/>
</dbReference>
<gene>
    <name evidence="8" type="ORF">B0A48_07175</name>
</gene>
<comment type="subcellular location">
    <subcellularLocation>
        <location evidence="1">Cytoplasm</location>
    </subcellularLocation>
</comment>
<dbReference type="GO" id="GO:0036503">
    <property type="term" value="P:ERAD pathway"/>
    <property type="evidence" value="ECO:0007669"/>
    <property type="project" value="TreeGrafter"/>
</dbReference>
<dbReference type="InParanoid" id="A0A1V8T8C4"/>
<feature type="region of interest" description="Disordered" evidence="6">
    <location>
        <begin position="1900"/>
        <end position="1929"/>
    </location>
</feature>
<evidence type="ECO:0000256" key="4">
    <source>
        <dbReference type="ARBA" id="ARBA00022942"/>
    </source>
</evidence>
<proteinExistence type="predicted"/>
<dbReference type="GO" id="GO:0000981">
    <property type="term" value="F:DNA-binding transcription factor activity, RNA polymerase II-specific"/>
    <property type="evidence" value="ECO:0007669"/>
    <property type="project" value="InterPro"/>
</dbReference>
<protein>
    <recommendedName>
        <fullName evidence="7">Zn(2)-C6 fungal-type domain-containing protein</fullName>
    </recommendedName>
</protein>
<evidence type="ECO:0000256" key="3">
    <source>
        <dbReference type="ARBA" id="ARBA00022737"/>
    </source>
</evidence>
<dbReference type="FunCoup" id="A0A1V8T8C4">
    <property type="interactions" value="1790"/>
</dbReference>